<organism evidence="1 2">
    <name type="scientific">Pseudoramibacter porci</name>
    <dbReference type="NCBI Taxonomy" id="2606631"/>
    <lineage>
        <taxon>Bacteria</taxon>
        <taxon>Bacillati</taxon>
        <taxon>Bacillota</taxon>
        <taxon>Clostridia</taxon>
        <taxon>Eubacteriales</taxon>
        <taxon>Eubacteriaceae</taxon>
        <taxon>Pseudoramibacter</taxon>
    </lineage>
</organism>
<dbReference type="InterPro" id="IPR036388">
    <property type="entry name" value="WH-like_DNA-bd_sf"/>
</dbReference>
<accession>A0A7X2TAY7</accession>
<evidence type="ECO:0000313" key="2">
    <source>
        <dbReference type="Proteomes" id="UP000461754"/>
    </source>
</evidence>
<dbReference type="SUPFAM" id="SSF46785">
    <property type="entry name" value="Winged helix' DNA-binding domain"/>
    <property type="match status" value="1"/>
</dbReference>
<name>A0A7X2TAY7_9FIRM</name>
<proteinExistence type="predicted"/>
<keyword evidence="2" id="KW-1185">Reference proteome</keyword>
<dbReference type="InterPro" id="IPR036390">
    <property type="entry name" value="WH_DNA-bd_sf"/>
</dbReference>
<evidence type="ECO:0000313" key="1">
    <source>
        <dbReference type="EMBL" id="MSS20258.1"/>
    </source>
</evidence>
<protein>
    <submittedName>
        <fullName evidence="1">Winged helix-turn-helix transcriptional regulator</fullName>
    </submittedName>
</protein>
<dbReference type="EMBL" id="VUMO01000010">
    <property type="protein sequence ID" value="MSS20258.1"/>
    <property type="molecule type" value="Genomic_DNA"/>
</dbReference>
<dbReference type="AlphaFoldDB" id="A0A7X2TAY7"/>
<sequence length="164" mass="19322">MADNEQKHSDNFNILNLSNELIYRRFMLINNNEISHFFNEMTIPEFIVLNLILKNEKNDPIYGGKTYLSDLAESLHRPIRYVSTLSRQLQDKGLIIWKHDGDGEQGTYVMITDDGKKLVEKHQQMTQQFYSHVIEKYGQQNMIKLLDLMKQLDTVITTELEKEK</sequence>
<dbReference type="Proteomes" id="UP000461754">
    <property type="component" value="Unassembled WGS sequence"/>
</dbReference>
<reference evidence="1 2" key="1">
    <citation type="submission" date="2019-08" db="EMBL/GenBank/DDBJ databases">
        <title>In-depth cultivation of the pig gut microbiome towards novel bacterial diversity and tailored functional studies.</title>
        <authorList>
            <person name="Wylensek D."/>
            <person name="Hitch T.C.A."/>
            <person name="Clavel T."/>
        </authorList>
    </citation>
    <scope>NUCLEOTIDE SEQUENCE [LARGE SCALE GENOMIC DNA]</scope>
    <source>
        <strain evidence="1 2">RF-744-FAT-4</strain>
    </source>
</reference>
<comment type="caution">
    <text evidence="1">The sequence shown here is derived from an EMBL/GenBank/DDBJ whole genome shotgun (WGS) entry which is preliminary data.</text>
</comment>
<gene>
    <name evidence="1" type="ORF">FYJ52_07590</name>
</gene>
<dbReference type="Gene3D" id="1.10.10.10">
    <property type="entry name" value="Winged helix-like DNA-binding domain superfamily/Winged helix DNA-binding domain"/>
    <property type="match status" value="1"/>
</dbReference>